<reference evidence="3 4" key="1">
    <citation type="submission" date="2018-04" db="EMBL/GenBank/DDBJ databases">
        <title>Genomic Encyclopedia of Archaeal and Bacterial Type Strains, Phase II (KMG-II): from individual species to whole genera.</title>
        <authorList>
            <person name="Goeker M."/>
        </authorList>
    </citation>
    <scope>NUCLEOTIDE SEQUENCE [LARGE SCALE GENOMIC DNA]</scope>
    <source>
        <strain evidence="3 4">DSM 29955</strain>
    </source>
</reference>
<evidence type="ECO:0000256" key="2">
    <source>
        <dbReference type="SAM" id="MobiDB-lite"/>
    </source>
</evidence>
<gene>
    <name evidence="3" type="ORF">C8N45_1054</name>
</gene>
<evidence type="ECO:0000256" key="1">
    <source>
        <dbReference type="SAM" id="Coils"/>
    </source>
</evidence>
<evidence type="ECO:0000313" key="3">
    <source>
        <dbReference type="EMBL" id="PUB14783.1"/>
    </source>
</evidence>
<dbReference type="Proteomes" id="UP000244523">
    <property type="component" value="Unassembled WGS sequence"/>
</dbReference>
<dbReference type="RefSeq" id="WP_133175972.1">
    <property type="nucleotide sequence ID" value="NZ_QBUD01000005.1"/>
</dbReference>
<proteinExistence type="predicted"/>
<accession>A0A2T6KGZ1</accession>
<keyword evidence="1" id="KW-0175">Coiled coil</keyword>
<sequence length="409" mass="43649">MSRRRSVATKPPQHVPHRPAPRRTDSAPHSSEMPRALAHFQRLANDSGPVQRLRSLQQSASEGGPIQRVLGYNQAIAKADVANVSKLAHKVWLLEGPQVQGNAPSVVIKLELRVSQGEAMTDFRAREGITREMGAMVLDGVPGANPASANDLAVIGTLDNANCLNVQAQNELAELKAELNGQNAAQTVVIKVAKVANIPKSVGDQIFEAKQQMQANLSKGGKVKSVGNTAAGVNAVARNILQLPVATSLGKMAAFDLIVGNFDRFSHDGTINIQNLEVFGNQALGLDNLNPYGAIRGIDPGNQGAGVVTLPWPGGSIVTDTSKINVYAKRIQGDILKSVDLFGAVADELGPTGLATWQITFINGLIAAIRTLKHHETSLRQRLVQQAGSAEDRQAWTIMADRLAQIPKM</sequence>
<dbReference type="EMBL" id="QBUD01000005">
    <property type="protein sequence ID" value="PUB14783.1"/>
    <property type="molecule type" value="Genomic_DNA"/>
</dbReference>
<feature type="region of interest" description="Disordered" evidence="2">
    <location>
        <begin position="1"/>
        <end position="33"/>
    </location>
</feature>
<organism evidence="3 4">
    <name type="scientific">Yoonia sediminilitoris</name>
    <dbReference type="NCBI Taxonomy" id="1286148"/>
    <lineage>
        <taxon>Bacteria</taxon>
        <taxon>Pseudomonadati</taxon>
        <taxon>Pseudomonadota</taxon>
        <taxon>Alphaproteobacteria</taxon>
        <taxon>Rhodobacterales</taxon>
        <taxon>Paracoccaceae</taxon>
        <taxon>Yoonia</taxon>
    </lineage>
</organism>
<feature type="coiled-coil region" evidence="1">
    <location>
        <begin position="158"/>
        <end position="185"/>
    </location>
</feature>
<keyword evidence="4" id="KW-1185">Reference proteome</keyword>
<dbReference type="AlphaFoldDB" id="A0A2T6KGZ1"/>
<evidence type="ECO:0000313" key="4">
    <source>
        <dbReference type="Proteomes" id="UP000244523"/>
    </source>
</evidence>
<protein>
    <submittedName>
        <fullName evidence="3">Uncharacterized protein</fullName>
    </submittedName>
</protein>
<name>A0A2T6KGZ1_9RHOB</name>
<comment type="caution">
    <text evidence="3">The sequence shown here is derived from an EMBL/GenBank/DDBJ whole genome shotgun (WGS) entry which is preliminary data.</text>
</comment>